<dbReference type="RefSeq" id="WP_238183613.1">
    <property type="nucleotide sequence ID" value="NZ_BPRB01000182.1"/>
</dbReference>
<evidence type="ECO:0000313" key="4">
    <source>
        <dbReference type="Proteomes" id="UP001055057"/>
    </source>
</evidence>
<keyword evidence="2" id="KW-0732">Signal</keyword>
<evidence type="ECO:0000256" key="2">
    <source>
        <dbReference type="SAM" id="SignalP"/>
    </source>
</evidence>
<accession>A0ABQ4U0M1</accession>
<gene>
    <name evidence="3" type="ORF">MPOCJGCO_3154</name>
</gene>
<proteinExistence type="predicted"/>
<feature type="signal peptide" evidence="2">
    <location>
        <begin position="1"/>
        <end position="24"/>
    </location>
</feature>
<evidence type="ECO:0000256" key="1">
    <source>
        <dbReference type="SAM" id="MobiDB-lite"/>
    </source>
</evidence>
<dbReference type="Proteomes" id="UP001055057">
    <property type="component" value="Unassembled WGS sequence"/>
</dbReference>
<reference evidence="3" key="2">
    <citation type="submission" date="2021-08" db="EMBL/GenBank/DDBJ databases">
        <authorList>
            <person name="Tani A."/>
            <person name="Ola A."/>
            <person name="Ogura Y."/>
            <person name="Katsura K."/>
            <person name="Hayashi T."/>
        </authorList>
    </citation>
    <scope>NUCLEOTIDE SEQUENCE</scope>
    <source>
        <strain evidence="3">DSM 23632</strain>
    </source>
</reference>
<feature type="chain" id="PRO_5046259617" evidence="2">
    <location>
        <begin position="25"/>
        <end position="185"/>
    </location>
</feature>
<protein>
    <submittedName>
        <fullName evidence="3">Uncharacterized protein</fullName>
    </submittedName>
</protein>
<organism evidence="3 4">
    <name type="scientific">Methylobacterium trifolii</name>
    <dbReference type="NCBI Taxonomy" id="1003092"/>
    <lineage>
        <taxon>Bacteria</taxon>
        <taxon>Pseudomonadati</taxon>
        <taxon>Pseudomonadota</taxon>
        <taxon>Alphaproteobacteria</taxon>
        <taxon>Hyphomicrobiales</taxon>
        <taxon>Methylobacteriaceae</taxon>
        <taxon>Methylobacterium</taxon>
    </lineage>
</organism>
<evidence type="ECO:0000313" key="3">
    <source>
        <dbReference type="EMBL" id="GJE61033.1"/>
    </source>
</evidence>
<comment type="caution">
    <text evidence="3">The sequence shown here is derived from an EMBL/GenBank/DDBJ whole genome shotgun (WGS) entry which is preliminary data.</text>
</comment>
<sequence length="185" mass="19841">MPVGARRSLVGAVLLGLALGPAQGQPAPGGAWTDPPARAPVANPAPATPPGRTETPARQVEAPPAPEPIVRTEASAPGRGLRQRTAVRPQRRIVARVAVLPRPRRVAAVPHRAAASRVARYERYAAPYPVGRVAAPEDGYGDERLGRLRAATEAGYIVMRRRSVEFPDGRSLRIYRPVEDGYDPF</sequence>
<reference evidence="3" key="1">
    <citation type="journal article" date="2021" name="Front. Microbiol.">
        <title>Comprehensive Comparative Genomics and Phenotyping of Methylobacterium Species.</title>
        <authorList>
            <person name="Alessa O."/>
            <person name="Ogura Y."/>
            <person name="Fujitani Y."/>
            <person name="Takami H."/>
            <person name="Hayashi T."/>
            <person name="Sahin N."/>
            <person name="Tani A."/>
        </authorList>
    </citation>
    <scope>NUCLEOTIDE SEQUENCE</scope>
    <source>
        <strain evidence="3">DSM 23632</strain>
    </source>
</reference>
<name>A0ABQ4U0M1_9HYPH</name>
<dbReference type="EMBL" id="BPRB01000182">
    <property type="protein sequence ID" value="GJE61033.1"/>
    <property type="molecule type" value="Genomic_DNA"/>
</dbReference>
<feature type="region of interest" description="Disordered" evidence="1">
    <location>
        <begin position="23"/>
        <end position="87"/>
    </location>
</feature>
<keyword evidence="4" id="KW-1185">Reference proteome</keyword>
<feature type="compositionally biased region" description="Low complexity" evidence="1">
    <location>
        <begin position="23"/>
        <end position="45"/>
    </location>
</feature>